<dbReference type="OrthoDB" id="276721at2759"/>
<dbReference type="PANTHER" id="PTHR12126">
    <property type="entry name" value="NADH-UBIQUINONE OXIDOREDUCTASE 39 KDA SUBUNIT-RELATED"/>
    <property type="match status" value="1"/>
</dbReference>
<dbReference type="EMBL" id="JAAAHW010004119">
    <property type="protein sequence ID" value="KAF9978515.1"/>
    <property type="molecule type" value="Genomic_DNA"/>
</dbReference>
<keyword evidence="2" id="KW-1185">Reference proteome</keyword>
<accession>A0A9P6JHJ9</accession>
<dbReference type="PANTHER" id="PTHR12126:SF16">
    <property type="entry name" value="MIOREX COMPLEX COMPONENT 2"/>
    <property type="match status" value="1"/>
</dbReference>
<name>A0A9P6JHJ9_9FUNG</name>
<dbReference type="GO" id="GO:0044877">
    <property type="term" value="F:protein-containing complex binding"/>
    <property type="evidence" value="ECO:0007669"/>
    <property type="project" value="TreeGrafter"/>
</dbReference>
<sequence length="188" mass="20474">RSLNDLAKNIQSAIRGQNPLDPEKTNKTSNLTYEKLNRDTALTVAKEAGKEGVESFVYISAAFAPPMVPNRYITTKREAEQSLLTNQSGFRPIIFRPGFLSTPDRPLTLPLAALLQVSSTIFGRSLRGTIPLAQAASTPPFSMENFARAIMNAIENEQIRGIVDVDGMEELVKNPSSTSGVGASKKEH</sequence>
<dbReference type="InterPro" id="IPR051207">
    <property type="entry name" value="ComplexI_NDUFA9_subunit"/>
</dbReference>
<protein>
    <recommendedName>
        <fullName evidence="3">NAD(P)-binding domain-containing protein</fullName>
    </recommendedName>
</protein>
<evidence type="ECO:0000313" key="1">
    <source>
        <dbReference type="EMBL" id="KAF9978515.1"/>
    </source>
</evidence>
<dbReference type="Proteomes" id="UP000749646">
    <property type="component" value="Unassembled WGS sequence"/>
</dbReference>
<evidence type="ECO:0008006" key="3">
    <source>
        <dbReference type="Google" id="ProtNLM"/>
    </source>
</evidence>
<feature type="non-terminal residue" evidence="1">
    <location>
        <position position="188"/>
    </location>
</feature>
<dbReference type="InterPro" id="IPR036291">
    <property type="entry name" value="NAD(P)-bd_dom_sf"/>
</dbReference>
<evidence type="ECO:0000313" key="2">
    <source>
        <dbReference type="Proteomes" id="UP000749646"/>
    </source>
</evidence>
<dbReference type="SUPFAM" id="SSF51735">
    <property type="entry name" value="NAD(P)-binding Rossmann-fold domains"/>
    <property type="match status" value="1"/>
</dbReference>
<comment type="caution">
    <text evidence="1">The sequence shown here is derived from an EMBL/GenBank/DDBJ whole genome shotgun (WGS) entry which is preliminary data.</text>
</comment>
<proteinExistence type="predicted"/>
<reference evidence="1" key="1">
    <citation type="journal article" date="2020" name="Fungal Divers.">
        <title>Resolving the Mortierellaceae phylogeny through synthesis of multi-gene phylogenetics and phylogenomics.</title>
        <authorList>
            <person name="Vandepol N."/>
            <person name="Liber J."/>
            <person name="Desiro A."/>
            <person name="Na H."/>
            <person name="Kennedy M."/>
            <person name="Barry K."/>
            <person name="Grigoriev I.V."/>
            <person name="Miller A.N."/>
            <person name="O'Donnell K."/>
            <person name="Stajich J.E."/>
            <person name="Bonito G."/>
        </authorList>
    </citation>
    <scope>NUCLEOTIDE SEQUENCE</scope>
    <source>
        <strain evidence="1">MES-2147</strain>
    </source>
</reference>
<organism evidence="1 2">
    <name type="scientific">Modicella reniformis</name>
    <dbReference type="NCBI Taxonomy" id="1440133"/>
    <lineage>
        <taxon>Eukaryota</taxon>
        <taxon>Fungi</taxon>
        <taxon>Fungi incertae sedis</taxon>
        <taxon>Mucoromycota</taxon>
        <taxon>Mortierellomycotina</taxon>
        <taxon>Mortierellomycetes</taxon>
        <taxon>Mortierellales</taxon>
        <taxon>Mortierellaceae</taxon>
        <taxon>Modicella</taxon>
    </lineage>
</organism>
<dbReference type="AlphaFoldDB" id="A0A9P6JHJ9"/>
<gene>
    <name evidence="1" type="ORF">BGZ65_006968</name>
</gene>
<dbReference type="GO" id="GO:0005739">
    <property type="term" value="C:mitochondrion"/>
    <property type="evidence" value="ECO:0007669"/>
    <property type="project" value="TreeGrafter"/>
</dbReference>
<dbReference type="Gene3D" id="3.40.50.720">
    <property type="entry name" value="NAD(P)-binding Rossmann-like Domain"/>
    <property type="match status" value="1"/>
</dbReference>